<dbReference type="InterPro" id="IPR036291">
    <property type="entry name" value="NAD(P)-bd_dom_sf"/>
</dbReference>
<dbReference type="GO" id="GO:0016616">
    <property type="term" value="F:oxidoreductase activity, acting on the CH-OH group of donors, NAD or NADP as acceptor"/>
    <property type="evidence" value="ECO:0007669"/>
    <property type="project" value="TreeGrafter"/>
</dbReference>
<dbReference type="InterPro" id="IPR020904">
    <property type="entry name" value="Sc_DH/Rdtase_CS"/>
</dbReference>
<dbReference type="PROSITE" id="PS00061">
    <property type="entry name" value="ADH_SHORT"/>
    <property type="match status" value="1"/>
</dbReference>
<evidence type="ECO:0000313" key="3">
    <source>
        <dbReference type="EMBL" id="MBW4565043.1"/>
    </source>
</evidence>
<dbReference type="Gene3D" id="3.40.50.720">
    <property type="entry name" value="NAD(P)-binding Rossmann-like Domain"/>
    <property type="match status" value="1"/>
</dbReference>
<comment type="similarity">
    <text evidence="1 2">Belongs to the short-chain dehydrogenases/reductases (SDR) family.</text>
</comment>
<evidence type="ECO:0000256" key="2">
    <source>
        <dbReference type="RuleBase" id="RU000363"/>
    </source>
</evidence>
<dbReference type="PRINTS" id="PR00080">
    <property type="entry name" value="SDRFAMILY"/>
</dbReference>
<dbReference type="InterPro" id="IPR002347">
    <property type="entry name" value="SDR_fam"/>
</dbReference>
<dbReference type="PRINTS" id="PR00081">
    <property type="entry name" value="GDHRDH"/>
</dbReference>
<dbReference type="GO" id="GO:0005829">
    <property type="term" value="C:cytosol"/>
    <property type="evidence" value="ECO:0007669"/>
    <property type="project" value="TreeGrafter"/>
</dbReference>
<reference evidence="3" key="2">
    <citation type="journal article" date="2022" name="Microbiol. Resour. Announc.">
        <title>Metagenome Sequencing to Explore Phylogenomics of Terrestrial Cyanobacteria.</title>
        <authorList>
            <person name="Ward R.D."/>
            <person name="Stajich J.E."/>
            <person name="Johansen J.R."/>
            <person name="Huntemann M."/>
            <person name="Clum A."/>
            <person name="Foster B."/>
            <person name="Foster B."/>
            <person name="Roux S."/>
            <person name="Palaniappan K."/>
            <person name="Varghese N."/>
            <person name="Mukherjee S."/>
            <person name="Reddy T.B.K."/>
            <person name="Daum C."/>
            <person name="Copeland A."/>
            <person name="Chen I.A."/>
            <person name="Ivanova N.N."/>
            <person name="Kyrpides N.C."/>
            <person name="Shapiro N."/>
            <person name="Eloe-Fadrosh E.A."/>
            <person name="Pietrasiak N."/>
        </authorList>
    </citation>
    <scope>NUCLEOTIDE SEQUENCE</scope>
    <source>
        <strain evidence="3">JT2-VF2</strain>
    </source>
</reference>
<comment type="caution">
    <text evidence="3">The sequence shown here is derived from an EMBL/GenBank/DDBJ whole genome shotgun (WGS) entry which is preliminary data.</text>
</comment>
<dbReference type="PROSITE" id="PS51257">
    <property type="entry name" value="PROKAR_LIPOPROTEIN"/>
    <property type="match status" value="1"/>
</dbReference>
<organism evidence="3 4">
    <name type="scientific">Mojavia pulchra JT2-VF2</name>
    <dbReference type="NCBI Taxonomy" id="287848"/>
    <lineage>
        <taxon>Bacteria</taxon>
        <taxon>Bacillati</taxon>
        <taxon>Cyanobacteriota</taxon>
        <taxon>Cyanophyceae</taxon>
        <taxon>Nostocales</taxon>
        <taxon>Nostocaceae</taxon>
    </lineage>
</organism>
<dbReference type="InterPro" id="IPR053241">
    <property type="entry name" value="NADPH_pterin_aldehyde_rdct"/>
</dbReference>
<name>A0A951Q400_9NOST</name>
<accession>A0A951Q400</accession>
<proteinExistence type="inferred from homology"/>
<dbReference type="PANTHER" id="PTHR45267:SF2">
    <property type="entry name" value="NADPH-DEPENDENT PTERIN ALDEHYDE REDUCTASE"/>
    <property type="match status" value="1"/>
</dbReference>
<gene>
    <name evidence="3" type="ORF">KME32_28870</name>
</gene>
<evidence type="ECO:0000313" key="4">
    <source>
        <dbReference type="Proteomes" id="UP000715781"/>
    </source>
</evidence>
<sequence length="227" mass="24609">MTKLILITGVSKGLGYAMTEGFIGQGHTVIGCARSSQAIEEMKKKFSAPNDFTTVDVANEHLVEKWAEHVLNKYAPPDIVINNAAITNYPAPLWQVPSDEFSQLIDINIKGVVNIIRHFVPAMVKNKRGIIVNFSSGWGRSTSPEVAPYCASKWAIEGLTRSLAQELPSGMAAIPLNPGIIHTDMLSISFGEAAANYTPVSDWVLKAVPFILKLKPKDNGIPLTIPG</sequence>
<dbReference type="EMBL" id="JAHHHN010000030">
    <property type="protein sequence ID" value="MBW4565043.1"/>
    <property type="molecule type" value="Genomic_DNA"/>
</dbReference>
<dbReference type="AlphaFoldDB" id="A0A951Q400"/>
<dbReference type="Proteomes" id="UP000715781">
    <property type="component" value="Unassembled WGS sequence"/>
</dbReference>
<evidence type="ECO:0000256" key="1">
    <source>
        <dbReference type="ARBA" id="ARBA00006484"/>
    </source>
</evidence>
<dbReference type="PANTHER" id="PTHR45267">
    <property type="match status" value="1"/>
</dbReference>
<dbReference type="Pfam" id="PF00106">
    <property type="entry name" value="adh_short"/>
    <property type="match status" value="1"/>
</dbReference>
<protein>
    <submittedName>
        <fullName evidence="3">SDR family NAD(P)-dependent oxidoreductase</fullName>
    </submittedName>
</protein>
<dbReference type="SUPFAM" id="SSF51735">
    <property type="entry name" value="NAD(P)-binding Rossmann-fold domains"/>
    <property type="match status" value="1"/>
</dbReference>
<reference evidence="3" key="1">
    <citation type="submission" date="2021-05" db="EMBL/GenBank/DDBJ databases">
        <authorList>
            <person name="Pietrasiak N."/>
            <person name="Ward R."/>
            <person name="Stajich J.E."/>
            <person name="Kurbessoian T."/>
        </authorList>
    </citation>
    <scope>NUCLEOTIDE SEQUENCE</scope>
    <source>
        <strain evidence="3">JT2-VF2</strain>
    </source>
</reference>